<sequence>MMPESEHAKTDRPESEPLLRSILDAVQDAMVVIDDQGRILWFSAAAQKMFGYAEDEVFGENVSTLMPSPDRERHDGYLRHYRETGERKIIGIGRITTARRRDGSTFPIELTIGEATSNGIRVFTGFIRDLTERQRTEKRLHNLQDELAHVSRVTAMGTLATAIAHELNQPLTAIANYVEASKHLLSEASPEHVSAVLEALEECAGEAVRAGQIVRRLRDFIKRGDTDRQAVPLSRLVNEASALAFMSTGSRALEFDVSVGAGEHVLADKIQIQQVLLNLIRNAIEAMEETPLKQLKISSRKAPGGMIEVQVADSGPGLPAAVARDLFQPFQSTKAAGMGVGLSISRTIIEAHEGRIWVSSSPLGGAAFHFTLPDATAGELLD</sequence>
<evidence type="ECO:0000259" key="11">
    <source>
        <dbReference type="PROSITE" id="PS50109"/>
    </source>
</evidence>
<dbReference type="SMART" id="SM00091">
    <property type="entry name" value="PAS"/>
    <property type="match status" value="1"/>
</dbReference>
<dbReference type="InterPro" id="IPR005467">
    <property type="entry name" value="His_kinase_dom"/>
</dbReference>
<evidence type="ECO:0000256" key="10">
    <source>
        <dbReference type="ARBA" id="ARBA00070616"/>
    </source>
</evidence>
<dbReference type="Proteomes" id="UP000439522">
    <property type="component" value="Unassembled WGS sequence"/>
</dbReference>
<dbReference type="InterPro" id="IPR013767">
    <property type="entry name" value="PAS_fold"/>
</dbReference>
<dbReference type="PROSITE" id="PS50113">
    <property type="entry name" value="PAC"/>
    <property type="match status" value="1"/>
</dbReference>
<dbReference type="AlphaFoldDB" id="A0A6I4TFN7"/>
<dbReference type="Gene3D" id="6.10.250.2580">
    <property type="match status" value="1"/>
</dbReference>
<keyword evidence="3" id="KW-0597">Phosphoprotein</keyword>
<dbReference type="SMART" id="SM00388">
    <property type="entry name" value="HisKA"/>
    <property type="match status" value="1"/>
</dbReference>
<dbReference type="Pfam" id="PF00989">
    <property type="entry name" value="PAS"/>
    <property type="match status" value="1"/>
</dbReference>
<dbReference type="GO" id="GO:0005524">
    <property type="term" value="F:ATP binding"/>
    <property type="evidence" value="ECO:0007669"/>
    <property type="project" value="UniProtKB-KW"/>
</dbReference>
<keyword evidence="5" id="KW-0547">Nucleotide-binding</keyword>
<dbReference type="SUPFAM" id="SSF47384">
    <property type="entry name" value="Homodimeric domain of signal transducing histidine kinase"/>
    <property type="match status" value="1"/>
</dbReference>
<dbReference type="PRINTS" id="PR00344">
    <property type="entry name" value="BCTRLSENSOR"/>
</dbReference>
<dbReference type="SUPFAM" id="SSF55874">
    <property type="entry name" value="ATPase domain of HSP90 chaperone/DNA topoisomerase II/histidine kinase"/>
    <property type="match status" value="1"/>
</dbReference>
<dbReference type="InterPro" id="IPR036890">
    <property type="entry name" value="HATPase_C_sf"/>
</dbReference>
<evidence type="ECO:0000313" key="14">
    <source>
        <dbReference type="EMBL" id="MXO76151.1"/>
    </source>
</evidence>
<evidence type="ECO:0000256" key="7">
    <source>
        <dbReference type="ARBA" id="ARBA00022840"/>
    </source>
</evidence>
<dbReference type="InterPro" id="IPR035965">
    <property type="entry name" value="PAS-like_dom_sf"/>
</dbReference>
<feature type="domain" description="PAS" evidence="12">
    <location>
        <begin position="15"/>
        <end position="85"/>
    </location>
</feature>
<dbReference type="InterPro" id="IPR000700">
    <property type="entry name" value="PAS-assoc_C"/>
</dbReference>
<dbReference type="SMART" id="SM00387">
    <property type="entry name" value="HATPase_c"/>
    <property type="match status" value="1"/>
</dbReference>
<keyword evidence="7" id="KW-0067">ATP-binding</keyword>
<evidence type="ECO:0000259" key="12">
    <source>
        <dbReference type="PROSITE" id="PS50112"/>
    </source>
</evidence>
<evidence type="ECO:0000256" key="9">
    <source>
        <dbReference type="ARBA" id="ARBA00059827"/>
    </source>
</evidence>
<comment type="catalytic activity">
    <reaction evidence="1">
        <text>ATP + protein L-histidine = ADP + protein N-phospho-L-histidine.</text>
        <dbReference type="EC" id="2.7.13.3"/>
    </reaction>
</comment>
<dbReference type="OrthoDB" id="9789238at2"/>
<dbReference type="PROSITE" id="PS50112">
    <property type="entry name" value="PAS"/>
    <property type="match status" value="1"/>
</dbReference>
<feature type="domain" description="Histidine kinase" evidence="11">
    <location>
        <begin position="162"/>
        <end position="376"/>
    </location>
</feature>
<dbReference type="PANTHER" id="PTHR43065">
    <property type="entry name" value="SENSOR HISTIDINE KINASE"/>
    <property type="match status" value="1"/>
</dbReference>
<evidence type="ECO:0000313" key="15">
    <source>
        <dbReference type="Proteomes" id="UP000439522"/>
    </source>
</evidence>
<keyword evidence="8" id="KW-0902">Two-component regulatory system</keyword>
<protein>
    <recommendedName>
        <fullName evidence="10">Sensor protein FixL</fullName>
        <ecNumber evidence="2">2.7.13.3</ecNumber>
    </recommendedName>
</protein>
<evidence type="ECO:0000256" key="4">
    <source>
        <dbReference type="ARBA" id="ARBA00022679"/>
    </source>
</evidence>
<dbReference type="Pfam" id="PF00512">
    <property type="entry name" value="HisKA"/>
    <property type="match status" value="1"/>
</dbReference>
<dbReference type="Gene3D" id="3.30.565.10">
    <property type="entry name" value="Histidine kinase-like ATPase, C-terminal domain"/>
    <property type="match status" value="1"/>
</dbReference>
<dbReference type="EMBL" id="WTZA01000002">
    <property type="protein sequence ID" value="MXO76151.1"/>
    <property type="molecule type" value="Genomic_DNA"/>
</dbReference>
<keyword evidence="4" id="KW-0808">Transferase</keyword>
<gene>
    <name evidence="14" type="ORF">GRI40_13105</name>
</gene>
<dbReference type="RefSeq" id="WP_160611958.1">
    <property type="nucleotide sequence ID" value="NZ_WTZA01000002.1"/>
</dbReference>
<evidence type="ECO:0000256" key="1">
    <source>
        <dbReference type="ARBA" id="ARBA00000085"/>
    </source>
</evidence>
<evidence type="ECO:0000256" key="8">
    <source>
        <dbReference type="ARBA" id="ARBA00023012"/>
    </source>
</evidence>
<dbReference type="InterPro" id="IPR000014">
    <property type="entry name" value="PAS"/>
</dbReference>
<organism evidence="14 15">
    <name type="scientific">Tsuneonella aeria</name>
    <dbReference type="NCBI Taxonomy" id="1837929"/>
    <lineage>
        <taxon>Bacteria</taxon>
        <taxon>Pseudomonadati</taxon>
        <taxon>Pseudomonadota</taxon>
        <taxon>Alphaproteobacteria</taxon>
        <taxon>Sphingomonadales</taxon>
        <taxon>Erythrobacteraceae</taxon>
        <taxon>Tsuneonella</taxon>
    </lineage>
</organism>
<dbReference type="SUPFAM" id="SSF55785">
    <property type="entry name" value="PYP-like sensor domain (PAS domain)"/>
    <property type="match status" value="1"/>
</dbReference>
<evidence type="ECO:0000256" key="6">
    <source>
        <dbReference type="ARBA" id="ARBA00022777"/>
    </source>
</evidence>
<proteinExistence type="predicted"/>
<comment type="caution">
    <text evidence="14">The sequence shown here is derived from an EMBL/GenBank/DDBJ whole genome shotgun (WGS) entry which is preliminary data.</text>
</comment>
<dbReference type="InterPro" id="IPR003661">
    <property type="entry name" value="HisK_dim/P_dom"/>
</dbReference>
<dbReference type="FunFam" id="3.30.450.20:FF:000060">
    <property type="entry name" value="Sensor protein FixL"/>
    <property type="match status" value="1"/>
</dbReference>
<dbReference type="GO" id="GO:0006355">
    <property type="term" value="P:regulation of DNA-templated transcription"/>
    <property type="evidence" value="ECO:0007669"/>
    <property type="project" value="InterPro"/>
</dbReference>
<dbReference type="CDD" id="cd00082">
    <property type="entry name" value="HisKA"/>
    <property type="match status" value="1"/>
</dbReference>
<dbReference type="InterPro" id="IPR004358">
    <property type="entry name" value="Sig_transdc_His_kin-like_C"/>
</dbReference>
<reference evidence="14 15" key="1">
    <citation type="submission" date="2019-12" db="EMBL/GenBank/DDBJ databases">
        <title>Genomic-based taxomic classification of the family Erythrobacteraceae.</title>
        <authorList>
            <person name="Xu L."/>
        </authorList>
    </citation>
    <scope>NUCLEOTIDE SEQUENCE [LARGE SCALE GENOMIC DNA]</scope>
    <source>
        <strain evidence="14 15">100921-2</strain>
    </source>
</reference>
<comment type="function">
    <text evidence="9">Putative oxygen sensor; modulates the activity of FixJ, a transcriptional activator of nitrogen fixation fixK gene. FixL probably acts as a kinase that phosphorylates FixJ.</text>
</comment>
<dbReference type="InterPro" id="IPR036097">
    <property type="entry name" value="HisK_dim/P_sf"/>
</dbReference>
<dbReference type="GO" id="GO:0000155">
    <property type="term" value="F:phosphorelay sensor kinase activity"/>
    <property type="evidence" value="ECO:0007669"/>
    <property type="project" value="InterPro"/>
</dbReference>
<evidence type="ECO:0000259" key="13">
    <source>
        <dbReference type="PROSITE" id="PS50113"/>
    </source>
</evidence>
<dbReference type="Pfam" id="PF02518">
    <property type="entry name" value="HATPase_c"/>
    <property type="match status" value="1"/>
</dbReference>
<dbReference type="CDD" id="cd00130">
    <property type="entry name" value="PAS"/>
    <property type="match status" value="1"/>
</dbReference>
<dbReference type="Gene3D" id="1.10.287.130">
    <property type="match status" value="1"/>
</dbReference>
<dbReference type="PANTHER" id="PTHR43065:SF46">
    <property type="entry name" value="C4-DICARBOXYLATE TRANSPORT SENSOR PROTEIN DCTB"/>
    <property type="match status" value="1"/>
</dbReference>
<dbReference type="InterPro" id="IPR003594">
    <property type="entry name" value="HATPase_dom"/>
</dbReference>
<feature type="domain" description="PAC" evidence="13">
    <location>
        <begin position="83"/>
        <end position="142"/>
    </location>
</feature>
<evidence type="ECO:0000256" key="3">
    <source>
        <dbReference type="ARBA" id="ARBA00022553"/>
    </source>
</evidence>
<accession>A0A6I4TFN7</accession>
<keyword evidence="6" id="KW-0418">Kinase</keyword>
<evidence type="ECO:0000256" key="2">
    <source>
        <dbReference type="ARBA" id="ARBA00012438"/>
    </source>
</evidence>
<keyword evidence="15" id="KW-1185">Reference proteome</keyword>
<dbReference type="EC" id="2.7.13.3" evidence="2"/>
<dbReference type="NCBIfam" id="TIGR00229">
    <property type="entry name" value="sensory_box"/>
    <property type="match status" value="1"/>
</dbReference>
<name>A0A6I4TFN7_9SPHN</name>
<evidence type="ECO:0000256" key="5">
    <source>
        <dbReference type="ARBA" id="ARBA00022741"/>
    </source>
</evidence>
<dbReference type="Gene3D" id="3.30.450.20">
    <property type="entry name" value="PAS domain"/>
    <property type="match status" value="1"/>
</dbReference>
<dbReference type="PROSITE" id="PS50109">
    <property type="entry name" value="HIS_KIN"/>
    <property type="match status" value="1"/>
</dbReference>